<reference evidence="2" key="1">
    <citation type="journal article" date="2017" name="Gigascience">
        <title>The genome draft of coconut (Cocos nucifera).</title>
        <authorList>
            <person name="Xiao Y."/>
            <person name="Xu P."/>
            <person name="Fan H."/>
            <person name="Baudouin L."/>
            <person name="Xia W."/>
            <person name="Bocs S."/>
            <person name="Xu J."/>
            <person name="Li Q."/>
            <person name="Guo A."/>
            <person name="Zhou L."/>
            <person name="Li J."/>
            <person name="Wu Y."/>
            <person name="Ma Z."/>
            <person name="Armero A."/>
            <person name="Issali A.E."/>
            <person name="Liu N."/>
            <person name="Peng M."/>
            <person name="Yang Y."/>
        </authorList>
    </citation>
    <scope>NUCLEOTIDE SEQUENCE</scope>
    <source>
        <tissue evidence="2">Spear leaf of Hainan Tall coconut</tissue>
    </source>
</reference>
<dbReference type="PANTHER" id="PTHR46565:SF20">
    <property type="entry name" value="COLD SHOCK DOMAIN-CONTAINING PROTEIN 4"/>
    <property type="match status" value="1"/>
</dbReference>
<keyword evidence="3" id="KW-1185">Reference proteome</keyword>
<dbReference type="Proteomes" id="UP000797356">
    <property type="component" value="Chromosome 14"/>
</dbReference>
<proteinExistence type="predicted"/>
<organism evidence="2 3">
    <name type="scientific">Cocos nucifera</name>
    <name type="common">Coconut palm</name>
    <dbReference type="NCBI Taxonomy" id="13894"/>
    <lineage>
        <taxon>Eukaryota</taxon>
        <taxon>Viridiplantae</taxon>
        <taxon>Streptophyta</taxon>
        <taxon>Embryophyta</taxon>
        <taxon>Tracheophyta</taxon>
        <taxon>Spermatophyta</taxon>
        <taxon>Magnoliopsida</taxon>
        <taxon>Liliopsida</taxon>
        <taxon>Arecaceae</taxon>
        <taxon>Arecoideae</taxon>
        <taxon>Cocoseae</taxon>
        <taxon>Attaleinae</taxon>
        <taxon>Cocos</taxon>
    </lineage>
</organism>
<name>A0A8K0IW30_COCNU</name>
<protein>
    <recommendedName>
        <fullName evidence="1">CSD domain-containing protein</fullName>
    </recommendedName>
</protein>
<dbReference type="SUPFAM" id="SSF50249">
    <property type="entry name" value="Nucleic acid-binding proteins"/>
    <property type="match status" value="1"/>
</dbReference>
<dbReference type="EMBL" id="CM017885">
    <property type="protein sequence ID" value="KAG1368373.1"/>
    <property type="molecule type" value="Genomic_DNA"/>
</dbReference>
<dbReference type="Pfam" id="PF00313">
    <property type="entry name" value="CSD"/>
    <property type="match status" value="1"/>
</dbReference>
<evidence type="ECO:0000259" key="1">
    <source>
        <dbReference type="PROSITE" id="PS51857"/>
    </source>
</evidence>
<feature type="domain" description="CSD" evidence="1">
    <location>
        <begin position="1"/>
        <end position="66"/>
    </location>
</feature>
<evidence type="ECO:0000313" key="2">
    <source>
        <dbReference type="EMBL" id="KAG1368373.1"/>
    </source>
</evidence>
<reference evidence="2" key="2">
    <citation type="submission" date="2019-07" db="EMBL/GenBank/DDBJ databases">
        <authorList>
            <person name="Yang Y."/>
            <person name="Bocs S."/>
            <person name="Baudouin L."/>
        </authorList>
    </citation>
    <scope>NUCLEOTIDE SEQUENCE</scope>
    <source>
        <tissue evidence="2">Spear leaf of Hainan Tall coconut</tissue>
    </source>
</reference>
<dbReference type="PROSITE" id="PS51857">
    <property type="entry name" value="CSD_2"/>
    <property type="match status" value="1"/>
</dbReference>
<dbReference type="InterPro" id="IPR012340">
    <property type="entry name" value="NA-bd_OB-fold"/>
</dbReference>
<dbReference type="GO" id="GO:0003676">
    <property type="term" value="F:nucleic acid binding"/>
    <property type="evidence" value="ECO:0007669"/>
    <property type="project" value="InterPro"/>
</dbReference>
<sequence length="126" mass="13887">MKEGELGFSFIPSDDSGEDLFIHQSLIKVEGYQCLAEGKAVEFTIVEGDDGRTRPLMSLALMNLVSRVVAEAMDLEVEVAMVMEGGCSCRAKVIPNWLPFVGLLEAVPKELDDENDDGHPLHEQHQ</sequence>
<evidence type="ECO:0000313" key="3">
    <source>
        <dbReference type="Proteomes" id="UP000797356"/>
    </source>
</evidence>
<dbReference type="AlphaFoldDB" id="A0A8K0IW30"/>
<dbReference type="Gene3D" id="2.40.50.140">
    <property type="entry name" value="Nucleic acid-binding proteins"/>
    <property type="match status" value="1"/>
</dbReference>
<accession>A0A8K0IW30</accession>
<dbReference type="PRINTS" id="PR00050">
    <property type="entry name" value="COLDSHOCK"/>
</dbReference>
<gene>
    <name evidence="2" type="ORF">COCNU_14G008410</name>
</gene>
<dbReference type="InterPro" id="IPR002059">
    <property type="entry name" value="CSP_DNA-bd"/>
</dbReference>
<dbReference type="OrthoDB" id="422005at2759"/>
<dbReference type="PANTHER" id="PTHR46565">
    <property type="entry name" value="COLD SHOCK DOMAIN PROTEIN 2"/>
    <property type="match status" value="1"/>
</dbReference>
<comment type="caution">
    <text evidence="2">The sequence shown here is derived from an EMBL/GenBank/DDBJ whole genome shotgun (WGS) entry which is preliminary data.</text>
</comment>